<dbReference type="PANTHER" id="PTHR43690">
    <property type="entry name" value="NARDILYSIN"/>
    <property type="match status" value="1"/>
</dbReference>
<dbReference type="InterPro" id="IPR011249">
    <property type="entry name" value="Metalloenz_LuxS/M16"/>
</dbReference>
<sequence length="235" mass="26398">SYNFFPCFAQIRRQTLYQVYPTCRNTSGVLGFSVTVETQATKFSTEFVEAKIEEFLVSFGECLSGLSEEAFKTQVTALIKLKECEDAHLGEEVDRNWFEVVTQQYVFKRLNKEIEALKVFSQGELVSWFMEHRNGSSRRLSVHVSLFTEFEPFSECLLQPGQPRLPPSSSAYGEVSELNFLPASSPALQDVTLISDIRAFTSSLPSTHTTKSSARSGRTVKVKNASFTLSVCRGK</sequence>
<evidence type="ECO:0000259" key="2">
    <source>
        <dbReference type="Pfam" id="PF22456"/>
    </source>
</evidence>
<dbReference type="GO" id="GO:0046872">
    <property type="term" value="F:metal ion binding"/>
    <property type="evidence" value="ECO:0007669"/>
    <property type="project" value="UniProtKB-KW"/>
</dbReference>
<accession>A0A3Q3EN14</accession>
<evidence type="ECO:0000256" key="1">
    <source>
        <dbReference type="ARBA" id="ARBA00022723"/>
    </source>
</evidence>
<dbReference type="GeneTree" id="ENSGT00940000155026"/>
<dbReference type="InterPro" id="IPR054734">
    <property type="entry name" value="PqqF-like_C_4"/>
</dbReference>
<dbReference type="PANTHER" id="PTHR43690:SF18">
    <property type="entry name" value="INSULIN-DEGRADING ENZYME-RELATED"/>
    <property type="match status" value="1"/>
</dbReference>
<dbReference type="InParanoid" id="A0A3Q3EN14"/>
<evidence type="ECO:0000313" key="3">
    <source>
        <dbReference type="Ensembl" id="ENSLBEP00000008679.1"/>
    </source>
</evidence>
<feature type="domain" description="Coenzyme PQQ synthesis protein F-like C-terminal lobe" evidence="2">
    <location>
        <begin position="13"/>
        <end position="97"/>
    </location>
</feature>
<evidence type="ECO:0000313" key="4">
    <source>
        <dbReference type="Proteomes" id="UP000261660"/>
    </source>
</evidence>
<dbReference type="Ensembl" id="ENSLBET00000009126.1">
    <property type="protein sequence ID" value="ENSLBEP00000008679.1"/>
    <property type="gene ID" value="ENSLBEG00000006687.1"/>
</dbReference>
<keyword evidence="1" id="KW-0479">Metal-binding</keyword>
<dbReference type="STRING" id="56723.ENSLBEP00000008679"/>
<dbReference type="AlphaFoldDB" id="A0A3Q3EN14"/>
<dbReference type="InterPro" id="IPR050626">
    <property type="entry name" value="Peptidase_M16"/>
</dbReference>
<dbReference type="SUPFAM" id="SSF63411">
    <property type="entry name" value="LuxS/MPP-like metallohydrolase"/>
    <property type="match status" value="1"/>
</dbReference>
<organism evidence="3 4">
    <name type="scientific">Labrus bergylta</name>
    <name type="common">ballan wrasse</name>
    <dbReference type="NCBI Taxonomy" id="56723"/>
    <lineage>
        <taxon>Eukaryota</taxon>
        <taxon>Metazoa</taxon>
        <taxon>Chordata</taxon>
        <taxon>Craniata</taxon>
        <taxon>Vertebrata</taxon>
        <taxon>Euteleostomi</taxon>
        <taxon>Actinopterygii</taxon>
        <taxon>Neopterygii</taxon>
        <taxon>Teleostei</taxon>
        <taxon>Neoteleostei</taxon>
        <taxon>Acanthomorphata</taxon>
        <taxon>Eupercaria</taxon>
        <taxon>Labriformes</taxon>
        <taxon>Labridae</taxon>
        <taxon>Labrus</taxon>
    </lineage>
</organism>
<dbReference type="Gene3D" id="3.30.830.10">
    <property type="entry name" value="Metalloenzyme, LuxS/M16 peptidase-like"/>
    <property type="match status" value="1"/>
</dbReference>
<reference evidence="3" key="1">
    <citation type="submission" date="2025-08" db="UniProtKB">
        <authorList>
            <consortium name="Ensembl"/>
        </authorList>
    </citation>
    <scope>IDENTIFICATION</scope>
</reference>
<reference evidence="3" key="2">
    <citation type="submission" date="2025-09" db="UniProtKB">
        <authorList>
            <consortium name="Ensembl"/>
        </authorList>
    </citation>
    <scope>IDENTIFICATION</scope>
</reference>
<proteinExistence type="predicted"/>
<protein>
    <recommendedName>
        <fullName evidence="2">Coenzyme PQQ synthesis protein F-like C-terminal lobe domain-containing protein</fullName>
    </recommendedName>
</protein>
<name>A0A3Q3EN14_9LABR</name>
<keyword evidence="4" id="KW-1185">Reference proteome</keyword>
<dbReference type="Pfam" id="PF22456">
    <property type="entry name" value="PqqF-like_C_4"/>
    <property type="match status" value="1"/>
</dbReference>
<dbReference type="Proteomes" id="UP000261660">
    <property type="component" value="Unplaced"/>
</dbReference>